<sequence length="170" mass="19116">MFKTMTELRFCKADFRSSIDASLCRISDSIATATGYSPIRPRVLVVEFRDEVYAGLKVVLEEHDCRVIRAEVGAAVAGSIAQFSPDLVLVNESMPDESGWLVACKLQVTCLRLPVWLYAVQCPQPTTAWKEFSSVDRVIEYGGVLLRLVQHVRQDLVKWLATVRILRADQ</sequence>
<evidence type="ECO:0000313" key="3">
    <source>
        <dbReference type="EMBL" id="QGQ24759.1"/>
    </source>
</evidence>
<dbReference type="GO" id="GO:0000160">
    <property type="term" value="P:phosphorelay signal transduction system"/>
    <property type="evidence" value="ECO:0007669"/>
    <property type="project" value="InterPro"/>
</dbReference>
<evidence type="ECO:0000259" key="2">
    <source>
        <dbReference type="PROSITE" id="PS50110"/>
    </source>
</evidence>
<name>A0A6I6AJD5_9PLAN</name>
<accession>A0A6I6AJD5</accession>
<feature type="domain" description="Response regulatory" evidence="2">
    <location>
        <begin position="42"/>
        <end position="170"/>
    </location>
</feature>
<keyword evidence="4" id="KW-1185">Reference proteome</keyword>
<dbReference type="Proteomes" id="UP000427281">
    <property type="component" value="Chromosome"/>
</dbReference>
<dbReference type="PROSITE" id="PS50110">
    <property type="entry name" value="RESPONSE_REGULATORY"/>
    <property type="match status" value="1"/>
</dbReference>
<dbReference type="SUPFAM" id="SSF52172">
    <property type="entry name" value="CheY-like"/>
    <property type="match status" value="1"/>
</dbReference>
<evidence type="ECO:0000256" key="1">
    <source>
        <dbReference type="PROSITE-ProRule" id="PRU00169"/>
    </source>
</evidence>
<protein>
    <submittedName>
        <fullName evidence="3">Response regulator transcription factor</fullName>
    </submittedName>
</protein>
<gene>
    <name evidence="3" type="ORF">F1728_19620</name>
</gene>
<dbReference type="InterPro" id="IPR011006">
    <property type="entry name" value="CheY-like_superfamily"/>
</dbReference>
<comment type="caution">
    <text evidence="1">Lacks conserved residue(s) required for the propagation of feature annotation.</text>
</comment>
<evidence type="ECO:0000313" key="4">
    <source>
        <dbReference type="Proteomes" id="UP000427281"/>
    </source>
</evidence>
<dbReference type="InterPro" id="IPR001789">
    <property type="entry name" value="Sig_transdc_resp-reg_receiver"/>
</dbReference>
<dbReference type="EMBL" id="CP043930">
    <property type="protein sequence ID" value="QGQ24759.1"/>
    <property type="molecule type" value="Genomic_DNA"/>
</dbReference>
<dbReference type="RefSeq" id="WP_155365500.1">
    <property type="nucleotide sequence ID" value="NZ_CP043930.1"/>
</dbReference>
<reference evidence="3 4" key="1">
    <citation type="submission" date="2019-09" db="EMBL/GenBank/DDBJ databases">
        <title>Gimesia benthica sp. nov., a novel bacterium isolated from deep-sea water of the Northwest Indian Ocean.</title>
        <authorList>
            <person name="Dai X."/>
        </authorList>
    </citation>
    <scope>NUCLEOTIDE SEQUENCE [LARGE SCALE GENOMIC DNA]</scope>
    <source>
        <strain evidence="3 4">E7</strain>
    </source>
</reference>
<proteinExistence type="predicted"/>
<dbReference type="Gene3D" id="3.40.50.2300">
    <property type="match status" value="1"/>
</dbReference>
<dbReference type="KEGG" id="gim:F1728_19620"/>
<organism evidence="3 4">
    <name type="scientific">Gimesia benthica</name>
    <dbReference type="NCBI Taxonomy" id="2608982"/>
    <lineage>
        <taxon>Bacteria</taxon>
        <taxon>Pseudomonadati</taxon>
        <taxon>Planctomycetota</taxon>
        <taxon>Planctomycetia</taxon>
        <taxon>Planctomycetales</taxon>
        <taxon>Planctomycetaceae</taxon>
        <taxon>Gimesia</taxon>
    </lineage>
</organism>
<dbReference type="AlphaFoldDB" id="A0A6I6AJD5"/>